<feature type="region of interest" description="Disordered" evidence="1">
    <location>
        <begin position="137"/>
        <end position="164"/>
    </location>
</feature>
<dbReference type="EMBL" id="CAEKDK010000001">
    <property type="protein sequence ID" value="CAB4267506.1"/>
    <property type="molecule type" value="Genomic_DNA"/>
</dbReference>
<dbReference type="Proteomes" id="UP000507222">
    <property type="component" value="Unassembled WGS sequence"/>
</dbReference>
<accession>A0A6J5TTY5</accession>
<name>A0A6J5TTY5_PRUAR</name>
<sequence length="200" mass="21665">MSILAAMGYRILVSDRLVPCAVTICVVIVGLVPCAAQEIERFSEDTRNKVCMPRLGHKVQILAEFQLDFCEMAKSQGITVSPPAQQQGSKNVQTGRPQNILTLSLTKGNTTYDEFKHGFPSDGLSTASNKWWGSNSPDGYESIHGEGAETDEDKKHQSEKIGSLEEGQKALKLGVLRGYGEARQKGEGIASPNILSSIVV</sequence>
<evidence type="ECO:0000256" key="1">
    <source>
        <dbReference type="SAM" id="MobiDB-lite"/>
    </source>
</evidence>
<dbReference type="PANTHER" id="PTHR48460:SF1">
    <property type="entry name" value="RWP-RK DOMAIN-CONTAINING PROTEIN"/>
    <property type="match status" value="1"/>
</dbReference>
<organism evidence="2 3">
    <name type="scientific">Prunus armeniaca</name>
    <name type="common">Apricot</name>
    <name type="synonym">Armeniaca vulgaris</name>
    <dbReference type="NCBI Taxonomy" id="36596"/>
    <lineage>
        <taxon>Eukaryota</taxon>
        <taxon>Viridiplantae</taxon>
        <taxon>Streptophyta</taxon>
        <taxon>Embryophyta</taxon>
        <taxon>Tracheophyta</taxon>
        <taxon>Spermatophyta</taxon>
        <taxon>Magnoliopsida</taxon>
        <taxon>eudicotyledons</taxon>
        <taxon>Gunneridae</taxon>
        <taxon>Pentapetalae</taxon>
        <taxon>rosids</taxon>
        <taxon>fabids</taxon>
        <taxon>Rosales</taxon>
        <taxon>Rosaceae</taxon>
        <taxon>Amygdaloideae</taxon>
        <taxon>Amygdaleae</taxon>
        <taxon>Prunus</taxon>
    </lineage>
</organism>
<dbReference type="PANTHER" id="PTHR48460">
    <property type="entry name" value="RWP-RK DOMAIN-CONTAINING PROTEIN"/>
    <property type="match status" value="1"/>
</dbReference>
<dbReference type="AlphaFoldDB" id="A0A6J5TTY5"/>
<protein>
    <submittedName>
        <fullName evidence="2">Uncharacterized protein</fullName>
    </submittedName>
</protein>
<feature type="compositionally biased region" description="Basic and acidic residues" evidence="1">
    <location>
        <begin position="141"/>
        <end position="164"/>
    </location>
</feature>
<evidence type="ECO:0000313" key="2">
    <source>
        <dbReference type="EMBL" id="CAB4267506.1"/>
    </source>
</evidence>
<proteinExistence type="predicted"/>
<reference evidence="2 3" key="1">
    <citation type="submission" date="2020-05" db="EMBL/GenBank/DDBJ databases">
        <authorList>
            <person name="Campoy J."/>
            <person name="Schneeberger K."/>
            <person name="Spophaly S."/>
        </authorList>
    </citation>
    <scope>NUCLEOTIDE SEQUENCE [LARGE SCALE GENOMIC DNA]</scope>
    <source>
        <strain evidence="2">PruArmRojPasFocal</strain>
    </source>
</reference>
<evidence type="ECO:0000313" key="3">
    <source>
        <dbReference type="Proteomes" id="UP000507222"/>
    </source>
</evidence>
<gene>
    <name evidence="2" type="ORF">CURHAP_LOCUS10225</name>
</gene>